<evidence type="ECO:0000259" key="8">
    <source>
        <dbReference type="Pfam" id="PF02770"/>
    </source>
</evidence>
<dbReference type="PANTHER" id="PTHR43884:SF20">
    <property type="entry name" value="ACYL-COA DEHYDROGENASE FADE28"/>
    <property type="match status" value="1"/>
</dbReference>
<keyword evidence="5 6" id="KW-0560">Oxidoreductase</keyword>
<dbReference type="RefSeq" id="WP_153760005.1">
    <property type="nucleotide sequence ID" value="NZ_CP045851.1"/>
</dbReference>
<protein>
    <submittedName>
        <fullName evidence="10">Acyl-CoA dehydrogenase</fullName>
    </submittedName>
</protein>
<evidence type="ECO:0000256" key="2">
    <source>
        <dbReference type="ARBA" id="ARBA00009347"/>
    </source>
</evidence>
<evidence type="ECO:0000256" key="3">
    <source>
        <dbReference type="ARBA" id="ARBA00022630"/>
    </source>
</evidence>
<keyword evidence="11" id="KW-1185">Reference proteome</keyword>
<comment type="similarity">
    <text evidence="2 6">Belongs to the acyl-CoA dehydrogenase family.</text>
</comment>
<evidence type="ECO:0000259" key="7">
    <source>
        <dbReference type="Pfam" id="PF00441"/>
    </source>
</evidence>
<keyword evidence="4 6" id="KW-0274">FAD</keyword>
<keyword evidence="3 6" id="KW-0285">Flavoprotein</keyword>
<dbReference type="InterPro" id="IPR006091">
    <property type="entry name" value="Acyl-CoA_Oxase/DH_mid-dom"/>
</dbReference>
<name>A0A5Q2RGF5_9ACTN</name>
<dbReference type="SUPFAM" id="SSF56645">
    <property type="entry name" value="Acyl-CoA dehydrogenase NM domain-like"/>
    <property type="match status" value="1"/>
</dbReference>
<dbReference type="InterPro" id="IPR036250">
    <property type="entry name" value="AcylCo_DH-like_C"/>
</dbReference>
<evidence type="ECO:0000313" key="11">
    <source>
        <dbReference type="Proteomes" id="UP000334019"/>
    </source>
</evidence>
<dbReference type="Pfam" id="PF02771">
    <property type="entry name" value="Acyl-CoA_dh_N"/>
    <property type="match status" value="1"/>
</dbReference>
<feature type="domain" description="Acyl-CoA oxidase/dehydrogenase middle" evidence="8">
    <location>
        <begin position="124"/>
        <end position="210"/>
    </location>
</feature>
<dbReference type="Pfam" id="PF02770">
    <property type="entry name" value="Acyl-CoA_dh_M"/>
    <property type="match status" value="1"/>
</dbReference>
<dbReference type="KEGG" id="atq:GH723_12775"/>
<dbReference type="InterPro" id="IPR009075">
    <property type="entry name" value="AcylCo_DH/oxidase_C"/>
</dbReference>
<evidence type="ECO:0000256" key="4">
    <source>
        <dbReference type="ARBA" id="ARBA00022827"/>
    </source>
</evidence>
<dbReference type="Gene3D" id="2.40.110.10">
    <property type="entry name" value="Butyryl-CoA Dehydrogenase, subunit A, domain 2"/>
    <property type="match status" value="1"/>
</dbReference>
<dbReference type="EMBL" id="CP045851">
    <property type="protein sequence ID" value="QGG95899.1"/>
    <property type="molecule type" value="Genomic_DNA"/>
</dbReference>
<dbReference type="Gene3D" id="1.20.140.10">
    <property type="entry name" value="Butyryl-CoA Dehydrogenase, subunit A, domain 3"/>
    <property type="match status" value="1"/>
</dbReference>
<comment type="cofactor">
    <cofactor evidence="1 6">
        <name>FAD</name>
        <dbReference type="ChEBI" id="CHEBI:57692"/>
    </cofactor>
</comment>
<dbReference type="InterPro" id="IPR037069">
    <property type="entry name" value="AcylCoA_DH/ox_N_sf"/>
</dbReference>
<feature type="domain" description="Acyl-CoA dehydrogenase/oxidase N-terminal" evidence="9">
    <location>
        <begin position="6"/>
        <end position="119"/>
    </location>
</feature>
<reference evidence="10 11" key="1">
    <citation type="submission" date="2019-11" db="EMBL/GenBank/DDBJ databases">
        <authorList>
            <person name="He Y."/>
        </authorList>
    </citation>
    <scope>NUCLEOTIDE SEQUENCE [LARGE SCALE GENOMIC DNA]</scope>
    <source>
        <strain evidence="10 11">SCSIO 58843</strain>
    </source>
</reference>
<organism evidence="10 11">
    <name type="scientific">Actinomarinicola tropica</name>
    <dbReference type="NCBI Taxonomy" id="2789776"/>
    <lineage>
        <taxon>Bacteria</taxon>
        <taxon>Bacillati</taxon>
        <taxon>Actinomycetota</taxon>
        <taxon>Acidimicrobiia</taxon>
        <taxon>Acidimicrobiales</taxon>
        <taxon>Iamiaceae</taxon>
        <taxon>Actinomarinicola</taxon>
    </lineage>
</organism>
<dbReference type="Gene3D" id="1.10.540.10">
    <property type="entry name" value="Acyl-CoA dehydrogenase/oxidase, N-terminal domain"/>
    <property type="match status" value="1"/>
</dbReference>
<dbReference type="InterPro" id="IPR046373">
    <property type="entry name" value="Acyl-CoA_Oxase/DH_mid-dom_sf"/>
</dbReference>
<evidence type="ECO:0000259" key="9">
    <source>
        <dbReference type="Pfam" id="PF02771"/>
    </source>
</evidence>
<evidence type="ECO:0000256" key="6">
    <source>
        <dbReference type="RuleBase" id="RU362125"/>
    </source>
</evidence>
<sequence>MNFAFSEEQEELRKIVRAFLQNKSSEEAVREQMETESGFDTAVWNQMGQEMGLQGLIIPEEFGGQGYGYVELIVVLEEMGRRLLCAPYFSTVVLAANTLLESGDDAAKQKHLPGIAAGETIATLALTEANGRWDEEGVTATATQSGDSWTISGEKMFVLDGHTANLIIVAARTGSGVSLFAVDGDASGLTRTALATMDQTRKQAKLVFENTPAELIGTEGKGWDVLSTVLDLAAVALAAEQVGGAQECLDTSVQYAKDRVQFGRPIGSFQAIKHKCADMLLEVESAKSAAYYAGWCAAERSDELPAVASLAKAYCSEAYFHAAAENIQIHGGIGFTWEHPAHLYFKRAKSSELLFGDATYHRELLAQRIGI</sequence>
<dbReference type="InterPro" id="IPR013786">
    <property type="entry name" value="AcylCoA_DH/ox_N"/>
</dbReference>
<dbReference type="CDD" id="cd00567">
    <property type="entry name" value="ACAD"/>
    <property type="match status" value="1"/>
</dbReference>
<evidence type="ECO:0000256" key="5">
    <source>
        <dbReference type="ARBA" id="ARBA00023002"/>
    </source>
</evidence>
<evidence type="ECO:0000313" key="10">
    <source>
        <dbReference type="EMBL" id="QGG95899.1"/>
    </source>
</evidence>
<dbReference type="GO" id="GO:0003995">
    <property type="term" value="F:acyl-CoA dehydrogenase activity"/>
    <property type="evidence" value="ECO:0007669"/>
    <property type="project" value="TreeGrafter"/>
</dbReference>
<dbReference type="Pfam" id="PF00441">
    <property type="entry name" value="Acyl-CoA_dh_1"/>
    <property type="match status" value="1"/>
</dbReference>
<dbReference type="AlphaFoldDB" id="A0A5Q2RGF5"/>
<evidence type="ECO:0000256" key="1">
    <source>
        <dbReference type="ARBA" id="ARBA00001974"/>
    </source>
</evidence>
<feature type="domain" description="Acyl-CoA dehydrogenase/oxidase C-terminal" evidence="7">
    <location>
        <begin position="220"/>
        <end position="369"/>
    </location>
</feature>
<dbReference type="SUPFAM" id="SSF47203">
    <property type="entry name" value="Acyl-CoA dehydrogenase C-terminal domain-like"/>
    <property type="match status" value="1"/>
</dbReference>
<dbReference type="InterPro" id="IPR009100">
    <property type="entry name" value="AcylCoA_DH/oxidase_NM_dom_sf"/>
</dbReference>
<proteinExistence type="inferred from homology"/>
<dbReference type="Proteomes" id="UP000334019">
    <property type="component" value="Chromosome"/>
</dbReference>
<dbReference type="GO" id="GO:0050660">
    <property type="term" value="F:flavin adenine dinucleotide binding"/>
    <property type="evidence" value="ECO:0007669"/>
    <property type="project" value="InterPro"/>
</dbReference>
<dbReference type="PANTHER" id="PTHR43884">
    <property type="entry name" value="ACYL-COA DEHYDROGENASE"/>
    <property type="match status" value="1"/>
</dbReference>
<accession>A0A5Q2RGF5</accession>
<gene>
    <name evidence="10" type="ORF">GH723_12775</name>
</gene>